<evidence type="ECO:0000259" key="1">
    <source>
        <dbReference type="Pfam" id="PF08241"/>
    </source>
</evidence>
<dbReference type="RefSeq" id="WP_254572681.1">
    <property type="nucleotide sequence ID" value="NZ_CP098502.1"/>
</dbReference>
<dbReference type="GO" id="GO:0032259">
    <property type="term" value="P:methylation"/>
    <property type="evidence" value="ECO:0007669"/>
    <property type="project" value="UniProtKB-KW"/>
</dbReference>
<dbReference type="InterPro" id="IPR013216">
    <property type="entry name" value="Methyltransf_11"/>
</dbReference>
<gene>
    <name evidence="2" type="ORF">NBH00_07280</name>
</gene>
<evidence type="ECO:0000313" key="2">
    <source>
        <dbReference type="EMBL" id="UTI66003.1"/>
    </source>
</evidence>
<dbReference type="SUPFAM" id="SSF53335">
    <property type="entry name" value="S-adenosyl-L-methionine-dependent methyltransferases"/>
    <property type="match status" value="1"/>
</dbReference>
<dbReference type="Gene3D" id="3.40.50.150">
    <property type="entry name" value="Vaccinia Virus protein VP39"/>
    <property type="match status" value="1"/>
</dbReference>
<evidence type="ECO:0000313" key="3">
    <source>
        <dbReference type="Proteomes" id="UP001056035"/>
    </source>
</evidence>
<reference evidence="2 3" key="1">
    <citation type="submission" date="2022-06" db="EMBL/GenBank/DDBJ databases">
        <title>Paraconexibacter antarcticus.</title>
        <authorList>
            <person name="Kim C.S."/>
        </authorList>
    </citation>
    <scope>NUCLEOTIDE SEQUENCE [LARGE SCALE GENOMIC DNA]</scope>
    <source>
        <strain evidence="2 3">02-257</strain>
    </source>
</reference>
<dbReference type="InterPro" id="IPR050508">
    <property type="entry name" value="Methyltransf_Superfamily"/>
</dbReference>
<keyword evidence="2" id="KW-0808">Transferase</keyword>
<dbReference type="Pfam" id="PF08241">
    <property type="entry name" value="Methyltransf_11"/>
    <property type="match status" value="1"/>
</dbReference>
<dbReference type="PANTHER" id="PTHR42912">
    <property type="entry name" value="METHYLTRANSFERASE"/>
    <property type="match status" value="1"/>
</dbReference>
<accession>A0ABY5DVF8</accession>
<name>A0ABY5DVF8_9ACTN</name>
<feature type="domain" description="Methyltransferase type 11" evidence="1">
    <location>
        <begin position="65"/>
        <end position="178"/>
    </location>
</feature>
<protein>
    <submittedName>
        <fullName evidence="2">Methyltransferase domain-containing protein</fullName>
    </submittedName>
</protein>
<sequence>MLARAALSLRLRTADLRDRVTGRADALVPPRRLEHIGHSDFVATGDEFARHFVALGGLRPSDRVLDVGCGIGRMARPLTALLGPDGSYDGFDIDPSGVDWCREHYAAFPRFRFQAVDVANPRYNPGGALAAHAFRFPYEDGAFDFVLLTSVFTHLLPGDVDHYLAEIARVLAPGGRLFATFFLLDDEARALVAAGRSSLAFRLDARSDGLPPGDENHAVVDPEIPEEAVAFATAWVGAALARHGLREAGRHPGSWCGRAAFTSYQDILCAERPH</sequence>
<keyword evidence="2" id="KW-0489">Methyltransferase</keyword>
<organism evidence="2 3">
    <name type="scientific">Paraconexibacter antarcticus</name>
    <dbReference type="NCBI Taxonomy" id="2949664"/>
    <lineage>
        <taxon>Bacteria</taxon>
        <taxon>Bacillati</taxon>
        <taxon>Actinomycetota</taxon>
        <taxon>Thermoleophilia</taxon>
        <taxon>Solirubrobacterales</taxon>
        <taxon>Paraconexibacteraceae</taxon>
        <taxon>Paraconexibacter</taxon>
    </lineage>
</organism>
<dbReference type="Proteomes" id="UP001056035">
    <property type="component" value="Chromosome"/>
</dbReference>
<proteinExistence type="predicted"/>
<dbReference type="EMBL" id="CP098502">
    <property type="protein sequence ID" value="UTI66003.1"/>
    <property type="molecule type" value="Genomic_DNA"/>
</dbReference>
<dbReference type="PANTHER" id="PTHR42912:SF98">
    <property type="entry name" value="UNCHARACTERISED METHYLTRANSFERASE RV1498C"/>
    <property type="match status" value="1"/>
</dbReference>
<keyword evidence="3" id="KW-1185">Reference proteome</keyword>
<dbReference type="InterPro" id="IPR029063">
    <property type="entry name" value="SAM-dependent_MTases_sf"/>
</dbReference>
<dbReference type="GO" id="GO:0008168">
    <property type="term" value="F:methyltransferase activity"/>
    <property type="evidence" value="ECO:0007669"/>
    <property type="project" value="UniProtKB-KW"/>
</dbReference>
<dbReference type="CDD" id="cd02440">
    <property type="entry name" value="AdoMet_MTases"/>
    <property type="match status" value="1"/>
</dbReference>